<evidence type="ECO:0000256" key="1">
    <source>
        <dbReference type="SAM" id="MobiDB-lite"/>
    </source>
</evidence>
<dbReference type="eggNOG" id="ENOG502RAR1">
    <property type="taxonomic scope" value="Eukaryota"/>
</dbReference>
<dbReference type="EMBL" id="LGRB01000011">
    <property type="protein sequence ID" value="OCT49187.1"/>
    <property type="molecule type" value="Genomic_DNA"/>
</dbReference>
<name>A0A1C1CL20_9EURO</name>
<evidence type="ECO:0000313" key="2">
    <source>
        <dbReference type="EMBL" id="OCT49187.1"/>
    </source>
</evidence>
<feature type="region of interest" description="Disordered" evidence="1">
    <location>
        <begin position="340"/>
        <end position="366"/>
    </location>
</feature>
<sequence>MEHVCARCARLGFGSKITSPSPSPALAGVARAFSTSRTCYDEGDKKPSSSSPPRGRPLPGTPLRRNVPSSTGAGAATTRPGGIQLQRTDGPRTQTASGANTGTGTGTGTGPRSGVGAAGRTPPPNRVLQRTGPPRPGPGQGQLLVRRTQPGQNQNQGPGQGYGRNQQAQGQRFGPRAGPRGPGQSQFQSRTPGGGGGPSNTNTNTKRTDRRVRRLAENTASRSAEEEDPSSFHAQDLPTRVENYINTIVDPPVNPTTELPHTPGTTLAETELRKDWPNTPLSNAGLVESVQQRIEWLAHRLPHGYQTPNQLAMHYTRGYLTRFESVQERDEVLSISRQLAQKWADRDTEKSGSSGEVQPENMDFDSIADREGERNGLAETWVKGVYPMVQKQKMPFLDQIVRNLNNNGTVTPGKAEQFMQTVQSVIVSRQPSQGGGQAPKPAQK</sequence>
<dbReference type="AlphaFoldDB" id="A0A1C1CL20"/>
<reference evidence="3" key="1">
    <citation type="submission" date="2015-07" db="EMBL/GenBank/DDBJ databases">
        <authorList>
            <person name="Teixeira M.M."/>
            <person name="Souza R.C."/>
            <person name="Almeida L.G."/>
            <person name="Vicente V.A."/>
            <person name="de Hoog S."/>
            <person name="Bocca A.L."/>
            <person name="de Almeida S.R."/>
            <person name="Vasconcelos A.T."/>
            <person name="Felipe M.S."/>
        </authorList>
    </citation>
    <scope>NUCLEOTIDE SEQUENCE [LARGE SCALE GENOMIC DNA]</scope>
    <source>
        <strain evidence="3">KSF</strain>
    </source>
</reference>
<evidence type="ECO:0000313" key="3">
    <source>
        <dbReference type="Proteomes" id="UP000094526"/>
    </source>
</evidence>
<feature type="region of interest" description="Disordered" evidence="1">
    <location>
        <begin position="37"/>
        <end position="237"/>
    </location>
</feature>
<keyword evidence="3" id="KW-1185">Reference proteome</keyword>
<protein>
    <submittedName>
        <fullName evidence="2">Uncharacterized protein</fullName>
    </submittedName>
</protein>
<feature type="compositionally biased region" description="Low complexity" evidence="1">
    <location>
        <begin position="61"/>
        <end position="82"/>
    </location>
</feature>
<dbReference type="Proteomes" id="UP000094526">
    <property type="component" value="Unassembled WGS sequence"/>
</dbReference>
<feature type="compositionally biased region" description="Low complexity" evidence="1">
    <location>
        <begin position="141"/>
        <end position="184"/>
    </location>
</feature>
<comment type="caution">
    <text evidence="2">The sequence shown here is derived from an EMBL/GenBank/DDBJ whole genome shotgun (WGS) entry which is preliminary data.</text>
</comment>
<gene>
    <name evidence="2" type="ORF">CLCR_04860</name>
</gene>
<proteinExistence type="predicted"/>
<dbReference type="OrthoDB" id="5365739at2759"/>
<organism evidence="2 3">
    <name type="scientific">Cladophialophora carrionii</name>
    <dbReference type="NCBI Taxonomy" id="86049"/>
    <lineage>
        <taxon>Eukaryota</taxon>
        <taxon>Fungi</taxon>
        <taxon>Dikarya</taxon>
        <taxon>Ascomycota</taxon>
        <taxon>Pezizomycotina</taxon>
        <taxon>Eurotiomycetes</taxon>
        <taxon>Chaetothyriomycetidae</taxon>
        <taxon>Chaetothyriales</taxon>
        <taxon>Herpotrichiellaceae</taxon>
        <taxon>Cladophialophora</taxon>
    </lineage>
</organism>
<feature type="compositionally biased region" description="Polar residues" evidence="1">
    <location>
        <begin position="85"/>
        <end position="100"/>
    </location>
</feature>
<accession>A0A1C1CL20</accession>
<dbReference type="VEuPathDB" id="FungiDB:CLCR_04860"/>
<dbReference type="VEuPathDB" id="FungiDB:G647_02744"/>
<dbReference type="STRING" id="86049.A0A1C1CL20"/>
<feature type="compositionally biased region" description="Gly residues" evidence="1">
    <location>
        <begin position="101"/>
        <end position="117"/>
    </location>
</feature>